<gene>
    <name evidence="2" type="ORF">WOLCODRAFT_134917</name>
</gene>
<keyword evidence="3" id="KW-1185">Reference proteome</keyword>
<organism evidence="2 3">
    <name type="scientific">Wolfiporia cocos (strain MD-104)</name>
    <name type="common">Brown rot fungus</name>
    <dbReference type="NCBI Taxonomy" id="742152"/>
    <lineage>
        <taxon>Eukaryota</taxon>
        <taxon>Fungi</taxon>
        <taxon>Dikarya</taxon>
        <taxon>Basidiomycota</taxon>
        <taxon>Agaricomycotina</taxon>
        <taxon>Agaricomycetes</taxon>
        <taxon>Polyporales</taxon>
        <taxon>Phaeolaceae</taxon>
        <taxon>Wolfiporia</taxon>
    </lineage>
</organism>
<accession>A0A2H3IUK3</accession>
<dbReference type="Proteomes" id="UP000218811">
    <property type="component" value="Unassembled WGS sequence"/>
</dbReference>
<feature type="compositionally biased region" description="Low complexity" evidence="1">
    <location>
        <begin position="59"/>
        <end position="75"/>
    </location>
</feature>
<feature type="region of interest" description="Disordered" evidence="1">
    <location>
        <begin position="1"/>
        <end position="76"/>
    </location>
</feature>
<evidence type="ECO:0000313" key="2">
    <source>
        <dbReference type="EMBL" id="PCH33105.1"/>
    </source>
</evidence>
<protein>
    <submittedName>
        <fullName evidence="2">Uncharacterized protein</fullName>
    </submittedName>
</protein>
<dbReference type="AlphaFoldDB" id="A0A2H3IUK3"/>
<name>A0A2H3IUK3_WOLCO</name>
<proteinExistence type="predicted"/>
<evidence type="ECO:0000256" key="1">
    <source>
        <dbReference type="SAM" id="MobiDB-lite"/>
    </source>
</evidence>
<sequence>MIDRSQQYIAHDADAPGGVGPRTRHPARGRSPASTGVISSRPRRPPLQPPSPLPFSTTRARASADGVAAAPVAAPQRTGPESVRTFCFWRRISASLYTPRAPSARSARPRTKAAHLLLPALLQRRRALLRLALRRGGLLLCARAVRLPLVAPWRSPAARTTVSGESRRLSARGRRRLTGHRGVLFSPTLS</sequence>
<evidence type="ECO:0000313" key="3">
    <source>
        <dbReference type="Proteomes" id="UP000218811"/>
    </source>
</evidence>
<reference evidence="2 3" key="1">
    <citation type="journal article" date="2012" name="Science">
        <title>The Paleozoic origin of enzymatic lignin decomposition reconstructed from 31 fungal genomes.</title>
        <authorList>
            <person name="Floudas D."/>
            <person name="Binder M."/>
            <person name="Riley R."/>
            <person name="Barry K."/>
            <person name="Blanchette R.A."/>
            <person name="Henrissat B."/>
            <person name="Martinez A.T."/>
            <person name="Otillar R."/>
            <person name="Spatafora J.W."/>
            <person name="Yadav J.S."/>
            <person name="Aerts A."/>
            <person name="Benoit I."/>
            <person name="Boyd A."/>
            <person name="Carlson A."/>
            <person name="Copeland A."/>
            <person name="Coutinho P.M."/>
            <person name="de Vries R.P."/>
            <person name="Ferreira P."/>
            <person name="Findley K."/>
            <person name="Foster B."/>
            <person name="Gaskell J."/>
            <person name="Glotzer D."/>
            <person name="Gorecki P."/>
            <person name="Heitman J."/>
            <person name="Hesse C."/>
            <person name="Hori C."/>
            <person name="Igarashi K."/>
            <person name="Jurgens J.A."/>
            <person name="Kallen N."/>
            <person name="Kersten P."/>
            <person name="Kohler A."/>
            <person name="Kuees U."/>
            <person name="Kumar T.K.A."/>
            <person name="Kuo A."/>
            <person name="LaButti K."/>
            <person name="Larrondo L.F."/>
            <person name="Lindquist E."/>
            <person name="Ling A."/>
            <person name="Lombard V."/>
            <person name="Lucas S."/>
            <person name="Lundell T."/>
            <person name="Martin R."/>
            <person name="McLaughlin D.J."/>
            <person name="Morgenstern I."/>
            <person name="Morin E."/>
            <person name="Murat C."/>
            <person name="Nagy L.G."/>
            <person name="Nolan M."/>
            <person name="Ohm R.A."/>
            <person name="Patyshakuliyeva A."/>
            <person name="Rokas A."/>
            <person name="Ruiz-Duenas F.J."/>
            <person name="Sabat G."/>
            <person name="Salamov A."/>
            <person name="Samejima M."/>
            <person name="Schmutz J."/>
            <person name="Slot J.C."/>
            <person name="St John F."/>
            <person name="Stenlid J."/>
            <person name="Sun H."/>
            <person name="Sun S."/>
            <person name="Syed K."/>
            <person name="Tsang A."/>
            <person name="Wiebenga A."/>
            <person name="Young D."/>
            <person name="Pisabarro A."/>
            <person name="Eastwood D.C."/>
            <person name="Martin F."/>
            <person name="Cullen D."/>
            <person name="Grigoriev I.V."/>
            <person name="Hibbett D.S."/>
        </authorList>
    </citation>
    <scope>NUCLEOTIDE SEQUENCE [LARGE SCALE GENOMIC DNA]</scope>
    <source>
        <strain evidence="2 3">MD-104</strain>
    </source>
</reference>
<dbReference type="EMBL" id="KB467831">
    <property type="protein sequence ID" value="PCH33105.1"/>
    <property type="molecule type" value="Genomic_DNA"/>
</dbReference>